<feature type="compositionally biased region" description="Basic and acidic residues" evidence="1">
    <location>
        <begin position="39"/>
        <end position="60"/>
    </location>
</feature>
<evidence type="ECO:0008006" key="4">
    <source>
        <dbReference type="Google" id="ProtNLM"/>
    </source>
</evidence>
<dbReference type="RefSeq" id="WP_190043038.1">
    <property type="nucleotide sequence ID" value="NZ_BNBE01000002.1"/>
</dbReference>
<dbReference type="AlphaFoldDB" id="A0A919BUE3"/>
<evidence type="ECO:0000313" key="3">
    <source>
        <dbReference type="Proteomes" id="UP000632849"/>
    </source>
</evidence>
<accession>A0A919BUE3</accession>
<feature type="compositionally biased region" description="Acidic residues" evidence="1">
    <location>
        <begin position="19"/>
        <end position="38"/>
    </location>
</feature>
<proteinExistence type="predicted"/>
<organism evidence="2 3">
    <name type="scientific">Streptomyces filamentosus</name>
    <name type="common">Streptomyces roseosporus</name>
    <dbReference type="NCBI Taxonomy" id="67294"/>
    <lineage>
        <taxon>Bacteria</taxon>
        <taxon>Bacillati</taxon>
        <taxon>Actinomycetota</taxon>
        <taxon>Actinomycetes</taxon>
        <taxon>Kitasatosporales</taxon>
        <taxon>Streptomycetaceae</taxon>
        <taxon>Streptomyces</taxon>
    </lineage>
</organism>
<name>A0A919BUE3_STRFL</name>
<dbReference type="Pfam" id="PF05800">
    <property type="entry name" value="GvpO"/>
    <property type="match status" value="1"/>
</dbReference>
<dbReference type="Proteomes" id="UP000632849">
    <property type="component" value="Unassembled WGS sequence"/>
</dbReference>
<gene>
    <name evidence="2" type="ORF">GCM10017667_50310</name>
</gene>
<evidence type="ECO:0000256" key="1">
    <source>
        <dbReference type="SAM" id="MobiDB-lite"/>
    </source>
</evidence>
<sequence>MNTTDGHRKHARNERNERDELDDRDELDEQDELDDPEERDEREGKDEEGGRGERDGRGEPGRVSAAEALRGAVEQLTELLGRAPETVSALTPTETGWTARIEFVEVERVPETTSVLASYEVALGHDGHLLGYERGKRYTRAQIDDKDGG</sequence>
<dbReference type="InterPro" id="IPR008634">
    <property type="entry name" value="Gas-vesicle_GvpO"/>
</dbReference>
<reference evidence="2" key="2">
    <citation type="submission" date="2020-09" db="EMBL/GenBank/DDBJ databases">
        <authorList>
            <person name="Sun Q."/>
            <person name="Ohkuma M."/>
        </authorList>
    </citation>
    <scope>NUCLEOTIDE SEQUENCE</scope>
    <source>
        <strain evidence="2">JCM 4122</strain>
    </source>
</reference>
<comment type="caution">
    <text evidence="2">The sequence shown here is derived from an EMBL/GenBank/DDBJ whole genome shotgun (WGS) entry which is preliminary data.</text>
</comment>
<protein>
    <recommendedName>
        <fullName evidence="4">Gas vesicle synthesis protein</fullName>
    </recommendedName>
</protein>
<dbReference type="EMBL" id="BNBE01000002">
    <property type="protein sequence ID" value="GHG11316.1"/>
    <property type="molecule type" value="Genomic_DNA"/>
</dbReference>
<dbReference type="GO" id="GO:0031412">
    <property type="term" value="P:gas vesicle organization"/>
    <property type="evidence" value="ECO:0007669"/>
    <property type="project" value="InterPro"/>
</dbReference>
<keyword evidence="3" id="KW-1185">Reference proteome</keyword>
<reference evidence="2" key="1">
    <citation type="journal article" date="2014" name="Int. J. Syst. Evol. Microbiol.">
        <title>Complete genome sequence of Corynebacterium casei LMG S-19264T (=DSM 44701T), isolated from a smear-ripened cheese.</title>
        <authorList>
            <consortium name="US DOE Joint Genome Institute (JGI-PGF)"/>
            <person name="Walter F."/>
            <person name="Albersmeier A."/>
            <person name="Kalinowski J."/>
            <person name="Ruckert C."/>
        </authorList>
    </citation>
    <scope>NUCLEOTIDE SEQUENCE</scope>
    <source>
        <strain evidence="2">JCM 4122</strain>
    </source>
</reference>
<evidence type="ECO:0000313" key="2">
    <source>
        <dbReference type="EMBL" id="GHG11316.1"/>
    </source>
</evidence>
<feature type="region of interest" description="Disordered" evidence="1">
    <location>
        <begin position="1"/>
        <end position="63"/>
    </location>
</feature>